<evidence type="ECO:0000256" key="4">
    <source>
        <dbReference type="ARBA" id="ARBA00022475"/>
    </source>
</evidence>
<dbReference type="SUPFAM" id="SSF82714">
    <property type="entry name" value="Multidrug efflux transporter AcrB TolC docking domain, DN and DC subdomains"/>
    <property type="match status" value="2"/>
</dbReference>
<sequence length="1051" mass="115923">MIKKIIDRPVLASVISILIVIAGLISLMRLPVTRFPDIAPPSVNVGVSYPGGNAETVAKSVLLPLEEAINGVENMTYIRSKATNSGRGSINIFFKPGTDPDIAAVNVQNSISREIGELPPEVIQEGISVVKRLSGNIMTINIVAESEDTPYDETFIQAYSRINVKRELLRVEGVAQASFVGRRTYAMRVWLNPEKLALYGLVPQDITNQINDQNFEAAPGRFGETSEEIFETIIKHKGRFSTPEEYENIVIKSNKDGSILYLRDIARVELGASNLGSDNTVNGKPSATINITQTSDSNAKEIDQKIREVMEKISKNFPEGITYEISYSVRNQIDESIDQVVHTIIEACILVFIVVFIFLQDLRSTIIPAIAIPVSLIGTFFFLQLLGFSINVLTMFALVLAIGIVVDDAIVVVEAVHHKMTHGKMPAKKATVAAMKEISTAIISITIVMAAVFVPVGFMEGPVGLFYRQFAYTLIFAILISALNALTLSPVLCALLLKPAKVYEDESASKFSRIKHRIFTAFESGFDAFTNKYVGSVTYLLHKKWIPLSALVVLLVLTVLMFRSTPSAFIPAEDDSFLTYSLTMPPGSSLHRTSGPMHQVDSILRNHPSVRSVNSISGFNVMENAPSPSFGMGYINLKPIDKRGETQEINALISELKNKLSHIPEAEINVFARPTVQGFGEFSGLEMIIQDRVGESFTDFNLVADEFIAAVNERPEIEKAFTTFNANFPQYQMNIDYVKAKNMGVSVQNMMRSVQAYFGRLQSGDFNRFGRQYRIFVQADIPYRTEKKSMDAIFVRNNLGEMVPVNTMVTLEEVNGPEIVNRYNLFNSITVNATPADGYSTGDALNAIEEIAAELPTNYSYEWTGMSLEEKESGFQTAIIFILSIVFVFFLLAAQYESYLLPFAVLLSIPCGLLGVFVAINLAGIDNNIYVQVSIIMLIGLLAKNAILIVEFAAQKRKQGMSIFNAAVEASRLRIRPIIMTSFAFIAGLIPLMRTMGASAQGNKSVSIGAAGGMLFGVILGIFIIPTLYMVFQHLHEKTRKKPGKNIPVEA</sequence>
<feature type="transmembrane region" description="Helical" evidence="9">
    <location>
        <begin position="874"/>
        <end position="893"/>
    </location>
</feature>
<feature type="transmembrane region" description="Helical" evidence="9">
    <location>
        <begin position="545"/>
        <end position="562"/>
    </location>
</feature>
<dbReference type="Gene3D" id="3.30.70.1320">
    <property type="entry name" value="Multidrug efflux transporter AcrB pore domain like"/>
    <property type="match status" value="1"/>
</dbReference>
<feature type="transmembrane region" description="Helical" evidence="9">
    <location>
        <begin position="975"/>
        <end position="994"/>
    </location>
</feature>
<evidence type="ECO:0000313" key="10">
    <source>
        <dbReference type="EMBL" id="AKP52607.1"/>
    </source>
</evidence>
<feature type="transmembrane region" description="Helical" evidence="9">
    <location>
        <begin position="929"/>
        <end position="954"/>
    </location>
</feature>
<comment type="similarity">
    <text evidence="2">Belongs to the resistance-nodulation-cell division (RND) (TC 2.A.6) family.</text>
</comment>
<evidence type="ECO:0000256" key="7">
    <source>
        <dbReference type="ARBA" id="ARBA00022989"/>
    </source>
</evidence>
<gene>
    <name evidence="10" type="ORF">CA2015_3210</name>
</gene>
<dbReference type="EMBL" id="CP012040">
    <property type="protein sequence ID" value="AKP52607.1"/>
    <property type="molecule type" value="Genomic_DNA"/>
</dbReference>
<feature type="transmembrane region" description="Helical" evidence="9">
    <location>
        <begin position="340"/>
        <end position="359"/>
    </location>
</feature>
<dbReference type="NCBIfam" id="TIGR00915">
    <property type="entry name" value="2A0602"/>
    <property type="match status" value="1"/>
</dbReference>
<dbReference type="Proteomes" id="UP000036520">
    <property type="component" value="Chromosome"/>
</dbReference>
<feature type="transmembrane region" description="Helical" evidence="9">
    <location>
        <begin position="470"/>
        <end position="497"/>
    </location>
</feature>
<dbReference type="AlphaFoldDB" id="A0A0H4PW44"/>
<protein>
    <submittedName>
        <fullName evidence="10">RND efflux system, inner membrane transporter CmeB</fullName>
    </submittedName>
</protein>
<dbReference type="InterPro" id="IPR027463">
    <property type="entry name" value="AcrB_DN_DC_subdom"/>
</dbReference>
<feature type="transmembrane region" description="Helical" evidence="9">
    <location>
        <begin position="12"/>
        <end position="32"/>
    </location>
</feature>
<keyword evidence="7 9" id="KW-1133">Transmembrane helix</keyword>
<feature type="transmembrane region" description="Helical" evidence="9">
    <location>
        <begin position="900"/>
        <end position="923"/>
    </location>
</feature>
<dbReference type="Gene3D" id="1.20.1640.10">
    <property type="entry name" value="Multidrug efflux transporter AcrB transmembrane domain"/>
    <property type="match status" value="2"/>
</dbReference>
<dbReference type="Pfam" id="PF00873">
    <property type="entry name" value="ACR_tran"/>
    <property type="match status" value="1"/>
</dbReference>
<dbReference type="Gene3D" id="3.30.70.1440">
    <property type="entry name" value="Multidrug efflux transporter AcrB pore domain"/>
    <property type="match status" value="1"/>
</dbReference>
<keyword evidence="5" id="KW-0997">Cell inner membrane</keyword>
<evidence type="ECO:0000256" key="1">
    <source>
        <dbReference type="ARBA" id="ARBA00004429"/>
    </source>
</evidence>
<evidence type="ECO:0000256" key="8">
    <source>
        <dbReference type="ARBA" id="ARBA00023136"/>
    </source>
</evidence>
<keyword evidence="11" id="KW-1185">Reference proteome</keyword>
<dbReference type="PANTHER" id="PTHR32063:SF9">
    <property type="entry name" value="SIMILAR TO MULTIDRUG RESISTANCE PROTEIN MEXB"/>
    <property type="match status" value="1"/>
</dbReference>
<feature type="transmembrane region" description="Helical" evidence="9">
    <location>
        <begin position="438"/>
        <end position="458"/>
    </location>
</feature>
<dbReference type="SUPFAM" id="SSF82693">
    <property type="entry name" value="Multidrug efflux transporter AcrB pore domain, PN1, PN2, PC1 and PC2 subdomains"/>
    <property type="match status" value="3"/>
</dbReference>
<name>A0A0H4PW44_9BACT</name>
<dbReference type="Gene3D" id="3.30.70.1430">
    <property type="entry name" value="Multidrug efflux transporter AcrB pore domain"/>
    <property type="match status" value="2"/>
</dbReference>
<keyword evidence="4" id="KW-1003">Cell membrane</keyword>
<keyword evidence="6 9" id="KW-0812">Transmembrane</keyword>
<evidence type="ECO:0000313" key="11">
    <source>
        <dbReference type="Proteomes" id="UP000036520"/>
    </source>
</evidence>
<dbReference type="InterPro" id="IPR001036">
    <property type="entry name" value="Acrflvin-R"/>
</dbReference>
<evidence type="ECO:0000256" key="3">
    <source>
        <dbReference type="ARBA" id="ARBA00022448"/>
    </source>
</evidence>
<evidence type="ECO:0000256" key="2">
    <source>
        <dbReference type="ARBA" id="ARBA00010942"/>
    </source>
</evidence>
<evidence type="ECO:0000256" key="5">
    <source>
        <dbReference type="ARBA" id="ARBA00022519"/>
    </source>
</evidence>
<keyword evidence="8 9" id="KW-0472">Membrane</keyword>
<dbReference type="GO" id="GO:0005886">
    <property type="term" value="C:plasma membrane"/>
    <property type="evidence" value="ECO:0007669"/>
    <property type="project" value="UniProtKB-SubCell"/>
</dbReference>
<accession>A0A0H4PW44</accession>
<feature type="transmembrane region" description="Helical" evidence="9">
    <location>
        <begin position="392"/>
        <end position="417"/>
    </location>
</feature>
<dbReference type="OrthoDB" id="9758234at2"/>
<proteinExistence type="inferred from homology"/>
<keyword evidence="3" id="KW-0813">Transport</keyword>
<evidence type="ECO:0000256" key="9">
    <source>
        <dbReference type="SAM" id="Phobius"/>
    </source>
</evidence>
<organism evidence="10 11">
    <name type="scientific">Cyclobacterium amurskyense</name>
    <dbReference type="NCBI Taxonomy" id="320787"/>
    <lineage>
        <taxon>Bacteria</taxon>
        <taxon>Pseudomonadati</taxon>
        <taxon>Bacteroidota</taxon>
        <taxon>Cytophagia</taxon>
        <taxon>Cytophagales</taxon>
        <taxon>Cyclobacteriaceae</taxon>
        <taxon>Cyclobacterium</taxon>
    </lineage>
</organism>
<dbReference type="FunFam" id="1.20.1640.10:FF:000001">
    <property type="entry name" value="Efflux pump membrane transporter"/>
    <property type="match status" value="1"/>
</dbReference>
<dbReference type="STRING" id="320787.CA2015_3210"/>
<dbReference type="Gene3D" id="3.30.2090.10">
    <property type="entry name" value="Multidrug efflux transporter AcrB TolC docking domain, DN and DC subdomains"/>
    <property type="match status" value="2"/>
</dbReference>
<dbReference type="KEGG" id="camu:CA2015_3210"/>
<dbReference type="RefSeq" id="WP_048642802.1">
    <property type="nucleotide sequence ID" value="NZ_CP012040.1"/>
</dbReference>
<comment type="subcellular location">
    <subcellularLocation>
        <location evidence="1">Cell inner membrane</location>
        <topology evidence="1">Multi-pass membrane protein</topology>
    </subcellularLocation>
</comment>
<dbReference type="PATRIC" id="fig|320787.5.peg.3506"/>
<reference evidence="10 11" key="1">
    <citation type="submission" date="2015-07" db="EMBL/GenBank/DDBJ databases">
        <authorList>
            <person name="Kim K.M."/>
        </authorList>
    </citation>
    <scope>NUCLEOTIDE SEQUENCE [LARGE SCALE GENOMIC DNA]</scope>
    <source>
        <strain evidence="10 11">KCTC 12363</strain>
    </source>
</reference>
<dbReference type="GO" id="GO:0015562">
    <property type="term" value="F:efflux transmembrane transporter activity"/>
    <property type="evidence" value="ECO:0007669"/>
    <property type="project" value="InterPro"/>
</dbReference>
<dbReference type="SUPFAM" id="SSF82866">
    <property type="entry name" value="Multidrug efflux transporter AcrB transmembrane domain"/>
    <property type="match status" value="2"/>
</dbReference>
<evidence type="ECO:0000256" key="6">
    <source>
        <dbReference type="ARBA" id="ARBA00022692"/>
    </source>
</evidence>
<dbReference type="PRINTS" id="PR00702">
    <property type="entry name" value="ACRIFLAVINRP"/>
</dbReference>
<dbReference type="GO" id="GO:0042910">
    <property type="term" value="F:xenobiotic transmembrane transporter activity"/>
    <property type="evidence" value="ECO:0007669"/>
    <property type="project" value="TreeGrafter"/>
</dbReference>
<feature type="transmembrane region" description="Helical" evidence="9">
    <location>
        <begin position="366"/>
        <end position="386"/>
    </location>
</feature>
<dbReference type="InterPro" id="IPR004764">
    <property type="entry name" value="MdtF-like"/>
</dbReference>
<feature type="transmembrane region" description="Helical" evidence="9">
    <location>
        <begin position="1006"/>
        <end position="1032"/>
    </location>
</feature>
<dbReference type="GO" id="GO:0009636">
    <property type="term" value="P:response to toxic substance"/>
    <property type="evidence" value="ECO:0007669"/>
    <property type="project" value="UniProtKB-ARBA"/>
</dbReference>
<dbReference type="PANTHER" id="PTHR32063">
    <property type="match status" value="1"/>
</dbReference>